<evidence type="ECO:0000259" key="10">
    <source>
        <dbReference type="SMART" id="SM01071"/>
    </source>
</evidence>
<organism evidence="11 12">
    <name type="scientific">Steinernema hermaphroditum</name>
    <dbReference type="NCBI Taxonomy" id="289476"/>
    <lineage>
        <taxon>Eukaryota</taxon>
        <taxon>Metazoa</taxon>
        <taxon>Ecdysozoa</taxon>
        <taxon>Nematoda</taxon>
        <taxon>Chromadorea</taxon>
        <taxon>Rhabditida</taxon>
        <taxon>Tylenchina</taxon>
        <taxon>Panagrolaimomorpha</taxon>
        <taxon>Strongyloidoidea</taxon>
        <taxon>Steinernematidae</taxon>
        <taxon>Steinernema</taxon>
    </lineage>
</organism>
<evidence type="ECO:0000256" key="3">
    <source>
        <dbReference type="ARBA" id="ARBA00022490"/>
    </source>
</evidence>
<dbReference type="FunFam" id="1.20.58.610:FF:000001">
    <property type="entry name" value="Hsp90 co-chaperone Cdc37-like 1"/>
    <property type="match status" value="1"/>
</dbReference>
<dbReference type="SMART" id="SM01070">
    <property type="entry name" value="CDC37_M"/>
    <property type="match status" value="1"/>
</dbReference>
<dbReference type="Pfam" id="PF08564">
    <property type="entry name" value="CDC37_C"/>
    <property type="match status" value="1"/>
</dbReference>
<evidence type="ECO:0000313" key="11">
    <source>
        <dbReference type="EMBL" id="KAK0409523.1"/>
    </source>
</evidence>
<evidence type="ECO:0000259" key="8">
    <source>
        <dbReference type="SMART" id="SM01069"/>
    </source>
</evidence>
<dbReference type="SUPFAM" id="SSF101391">
    <property type="entry name" value="Hsp90 co-chaperone CDC37"/>
    <property type="match status" value="1"/>
</dbReference>
<gene>
    <name evidence="11" type="ORF">QR680_004595</name>
</gene>
<feature type="coiled-coil region" evidence="6">
    <location>
        <begin position="132"/>
        <end position="159"/>
    </location>
</feature>
<keyword evidence="6" id="KW-0175">Coiled coil</keyword>
<evidence type="ECO:0000259" key="9">
    <source>
        <dbReference type="SMART" id="SM01070"/>
    </source>
</evidence>
<dbReference type="GO" id="GO:0019901">
    <property type="term" value="F:protein kinase binding"/>
    <property type="evidence" value="ECO:0007669"/>
    <property type="project" value="InterPro"/>
</dbReference>
<feature type="domain" description="Cdc37 N-terminal" evidence="10">
    <location>
        <begin position="52"/>
        <end position="175"/>
    </location>
</feature>
<dbReference type="GO" id="GO:0051087">
    <property type="term" value="F:protein-folding chaperone binding"/>
    <property type="evidence" value="ECO:0007669"/>
    <property type="project" value="TreeGrafter"/>
</dbReference>
<dbReference type="GO" id="GO:0031072">
    <property type="term" value="F:heat shock protein binding"/>
    <property type="evidence" value="ECO:0007669"/>
    <property type="project" value="TreeGrafter"/>
</dbReference>
<dbReference type="Proteomes" id="UP001175271">
    <property type="component" value="Unassembled WGS sequence"/>
</dbReference>
<evidence type="ECO:0000256" key="1">
    <source>
        <dbReference type="ARBA" id="ARBA00004496"/>
    </source>
</evidence>
<dbReference type="InterPro" id="IPR013873">
    <property type="entry name" value="Cdc37_C"/>
</dbReference>
<comment type="similarity">
    <text evidence="2">Belongs to the CDC37 family.</text>
</comment>
<feature type="domain" description="Cdc37 Hsp90 binding" evidence="9">
    <location>
        <begin position="178"/>
        <end position="335"/>
    </location>
</feature>
<evidence type="ECO:0000256" key="6">
    <source>
        <dbReference type="SAM" id="Coils"/>
    </source>
</evidence>
<dbReference type="InterPro" id="IPR004918">
    <property type="entry name" value="Cdc37"/>
</dbReference>
<dbReference type="Pfam" id="PF03234">
    <property type="entry name" value="CDC37_N"/>
    <property type="match status" value="1"/>
</dbReference>
<protein>
    <recommendedName>
        <fullName evidence="5">Hsp90 chaperone protein kinase-targeting subunit</fullName>
    </recommendedName>
</protein>
<dbReference type="PANTHER" id="PTHR12800:SF4">
    <property type="entry name" value="HSP90 CO-CHAPERONE CDC37"/>
    <property type="match status" value="1"/>
</dbReference>
<evidence type="ECO:0000256" key="5">
    <source>
        <dbReference type="ARBA" id="ARBA00031396"/>
    </source>
</evidence>
<reference evidence="11" key="1">
    <citation type="submission" date="2023-06" db="EMBL/GenBank/DDBJ databases">
        <title>Genomic analysis of the entomopathogenic nematode Steinernema hermaphroditum.</title>
        <authorList>
            <person name="Schwarz E.M."/>
            <person name="Heppert J.K."/>
            <person name="Baniya A."/>
            <person name="Schwartz H.T."/>
            <person name="Tan C.-H."/>
            <person name="Antoshechkin I."/>
            <person name="Sternberg P.W."/>
            <person name="Goodrich-Blair H."/>
            <person name="Dillman A.R."/>
        </authorList>
    </citation>
    <scope>NUCLEOTIDE SEQUENCE</scope>
    <source>
        <strain evidence="11">PS9179</strain>
        <tissue evidence="11">Whole animal</tissue>
    </source>
</reference>
<name>A0AA39HP77_9BILA</name>
<dbReference type="Gene3D" id="1.20.58.610">
    <property type="entry name" value="Cdc37, Hsp90 binding domain"/>
    <property type="match status" value="1"/>
</dbReference>
<dbReference type="GO" id="GO:0006457">
    <property type="term" value="P:protein folding"/>
    <property type="evidence" value="ECO:0007669"/>
    <property type="project" value="TreeGrafter"/>
</dbReference>
<dbReference type="PANTHER" id="PTHR12800">
    <property type="entry name" value="CDC37-RELATED"/>
    <property type="match status" value="1"/>
</dbReference>
<keyword evidence="3" id="KW-0963">Cytoplasm</keyword>
<keyword evidence="4" id="KW-0143">Chaperone</keyword>
<dbReference type="GO" id="GO:0005737">
    <property type="term" value="C:cytoplasm"/>
    <property type="evidence" value="ECO:0007669"/>
    <property type="project" value="UniProtKB-SubCell"/>
</dbReference>
<dbReference type="SMART" id="SM01069">
    <property type="entry name" value="CDC37_C"/>
    <property type="match status" value="1"/>
</dbReference>
<keyword evidence="12" id="KW-1185">Reference proteome</keyword>
<sequence length="413" mass="48118">MILFDYATEETVVLVIAFLRENRQACAGKDVALLFDDPIKPEKRREILDKMPIDYSKWKAIEVSDDEDDTHPNIDTPSLFRWRHQARLERMAERKQEKDAIEQGKKKAQISLGEIESMLADANLDTKERISLELKKQDMKKQEEEWLQKEQEIADKERLEPWNVDTIGQEKFSQSRINKIAEKKPESSKMTEEEESKRMADYFKKHEVELKGYGALHGFEASKKYLIEHPFLCSEFAASFLTIECLNLAIEEKDEEAGNMAEQCIIIQYLLEMARSLNALATNTTVINTFFKKIGLADPSYMKMFHDEVAAFKDRIMKRAVQKRQEYYSQQEEKDRQERIENSPGGVDPQEVYDSLPVEMRDAFDSREITKLQEVANKMDREVFSYHLQRCIDSGLWIPDANAAQENETEAES</sequence>
<dbReference type="GO" id="GO:0050821">
    <property type="term" value="P:protein stabilization"/>
    <property type="evidence" value="ECO:0007669"/>
    <property type="project" value="TreeGrafter"/>
</dbReference>
<feature type="region of interest" description="Disordered" evidence="7">
    <location>
        <begin position="327"/>
        <end position="352"/>
    </location>
</feature>
<evidence type="ECO:0000256" key="4">
    <source>
        <dbReference type="ARBA" id="ARBA00023186"/>
    </source>
</evidence>
<comment type="caution">
    <text evidence="11">The sequence shown here is derived from an EMBL/GenBank/DDBJ whole genome shotgun (WGS) entry which is preliminary data.</text>
</comment>
<evidence type="ECO:0000256" key="2">
    <source>
        <dbReference type="ARBA" id="ARBA00006222"/>
    </source>
</evidence>
<dbReference type="Gene3D" id="6.10.140.250">
    <property type="match status" value="1"/>
</dbReference>
<dbReference type="InterPro" id="IPR013874">
    <property type="entry name" value="Cdc37_Hsp90-bd"/>
</dbReference>
<dbReference type="EMBL" id="JAUCMV010000003">
    <property type="protein sequence ID" value="KAK0409523.1"/>
    <property type="molecule type" value="Genomic_DNA"/>
</dbReference>
<accession>A0AA39HP77</accession>
<comment type="subcellular location">
    <subcellularLocation>
        <location evidence="1">Cytoplasm</location>
    </subcellularLocation>
</comment>
<evidence type="ECO:0000256" key="7">
    <source>
        <dbReference type="SAM" id="MobiDB-lite"/>
    </source>
</evidence>
<dbReference type="InterPro" id="IPR038189">
    <property type="entry name" value="Cdc37_Hsp90-bd_sf"/>
</dbReference>
<proteinExistence type="inferred from homology"/>
<feature type="compositionally biased region" description="Basic and acidic residues" evidence="7">
    <location>
        <begin position="327"/>
        <end position="341"/>
    </location>
</feature>
<dbReference type="AlphaFoldDB" id="A0AA39HP77"/>
<feature type="domain" description="Cdc37 C-terminal" evidence="8">
    <location>
        <begin position="341"/>
        <end position="412"/>
    </location>
</feature>
<dbReference type="SMART" id="SM01071">
    <property type="entry name" value="CDC37_N"/>
    <property type="match status" value="1"/>
</dbReference>
<dbReference type="GO" id="GO:0051082">
    <property type="term" value="F:unfolded protein binding"/>
    <property type="evidence" value="ECO:0007669"/>
    <property type="project" value="TreeGrafter"/>
</dbReference>
<dbReference type="InterPro" id="IPR013855">
    <property type="entry name" value="Cdc37_N_dom"/>
</dbReference>
<evidence type="ECO:0000313" key="12">
    <source>
        <dbReference type="Proteomes" id="UP001175271"/>
    </source>
</evidence>
<dbReference type="Pfam" id="PF08565">
    <property type="entry name" value="CDC37_M"/>
    <property type="match status" value="1"/>
</dbReference>